<dbReference type="InterPro" id="IPR002347">
    <property type="entry name" value="SDR_fam"/>
</dbReference>
<evidence type="ECO:0000256" key="2">
    <source>
        <dbReference type="ARBA" id="ARBA00023002"/>
    </source>
</evidence>
<dbReference type="SMART" id="SM00822">
    <property type="entry name" value="PKS_KR"/>
    <property type="match status" value="1"/>
</dbReference>
<dbReference type="PRINTS" id="PR00081">
    <property type="entry name" value="GDHRDH"/>
</dbReference>
<evidence type="ECO:0000313" key="5">
    <source>
        <dbReference type="EMBL" id="MBR7780701.1"/>
    </source>
</evidence>
<gene>
    <name evidence="5" type="ORF">KDM89_00985</name>
</gene>
<dbReference type="PANTHER" id="PTHR44196:SF1">
    <property type="entry name" value="DEHYDROGENASE_REDUCTASE SDR FAMILY MEMBER 7B"/>
    <property type="match status" value="1"/>
</dbReference>
<keyword evidence="6" id="KW-1185">Reference proteome</keyword>
<evidence type="ECO:0000313" key="6">
    <source>
        <dbReference type="Proteomes" id="UP000680067"/>
    </source>
</evidence>
<evidence type="ECO:0000256" key="1">
    <source>
        <dbReference type="ARBA" id="ARBA00006484"/>
    </source>
</evidence>
<dbReference type="RefSeq" id="WP_212686089.1">
    <property type="nucleotide sequence ID" value="NZ_JAGSPN010000001.1"/>
</dbReference>
<dbReference type="AlphaFoldDB" id="A0A941I4N6"/>
<dbReference type="PANTHER" id="PTHR44196">
    <property type="entry name" value="DEHYDROGENASE/REDUCTASE SDR FAMILY MEMBER 7B"/>
    <property type="match status" value="1"/>
</dbReference>
<dbReference type="GO" id="GO:0016491">
    <property type="term" value="F:oxidoreductase activity"/>
    <property type="evidence" value="ECO:0007669"/>
    <property type="project" value="UniProtKB-KW"/>
</dbReference>
<reference evidence="5" key="1">
    <citation type="submission" date="2021-04" db="EMBL/GenBank/DDBJ databases">
        <title>novel species isolated from subtropical streams in China.</title>
        <authorList>
            <person name="Lu H."/>
        </authorList>
    </citation>
    <scope>NUCLEOTIDE SEQUENCE</scope>
    <source>
        <strain evidence="5">LFS511W</strain>
    </source>
</reference>
<evidence type="ECO:0000259" key="4">
    <source>
        <dbReference type="SMART" id="SM00822"/>
    </source>
</evidence>
<dbReference type="InterPro" id="IPR057326">
    <property type="entry name" value="KR_dom"/>
</dbReference>
<keyword evidence="2" id="KW-0560">Oxidoreductase</keyword>
<evidence type="ECO:0000256" key="3">
    <source>
        <dbReference type="RuleBase" id="RU000363"/>
    </source>
</evidence>
<protein>
    <submittedName>
        <fullName evidence="5">SDR family oxidoreductase</fullName>
    </submittedName>
</protein>
<comment type="similarity">
    <text evidence="1 3">Belongs to the short-chain dehydrogenases/reductases (SDR) family.</text>
</comment>
<dbReference type="InterPro" id="IPR036291">
    <property type="entry name" value="NAD(P)-bd_dom_sf"/>
</dbReference>
<dbReference type="PRINTS" id="PR00080">
    <property type="entry name" value="SDRFAMILY"/>
</dbReference>
<dbReference type="SUPFAM" id="SSF51735">
    <property type="entry name" value="NAD(P)-binding Rossmann-fold domains"/>
    <property type="match status" value="1"/>
</dbReference>
<comment type="caution">
    <text evidence="5">The sequence shown here is derived from an EMBL/GenBank/DDBJ whole genome shotgun (WGS) entry which is preliminary data.</text>
</comment>
<feature type="domain" description="Ketoreductase" evidence="4">
    <location>
        <begin position="9"/>
        <end position="192"/>
    </location>
</feature>
<dbReference type="Gene3D" id="3.40.50.720">
    <property type="entry name" value="NAD(P)-binding Rossmann-like Domain"/>
    <property type="match status" value="1"/>
</dbReference>
<proteinExistence type="inferred from homology"/>
<sequence>MKRSAAHLQVIVITGASDGIGAELAVQLAARHRSSLALVLAARNEERLQMVARTCKRYGSACLIVRTNVASESECKHLIRSAVEQFGGIDILINNAGRTAQASFTERRDLGWHQELMRVNYWGSVWCTHAALPHLRESRGKILTIGTHASLTGVAGASAYSASKAALSAFYQCLRDELCGSGVAVLMAYPHNVATHLQDHAFLSTGVLGASGRGSRLMPASECALRILHGMEKNQSRIMLRRTDRLTHWLYLLAPRFANRLQRLWHREADDTTQQGNSLHPHH</sequence>
<organism evidence="5 6">
    <name type="scientific">Undibacterium luofuense</name>
    <dbReference type="NCBI Taxonomy" id="2828733"/>
    <lineage>
        <taxon>Bacteria</taxon>
        <taxon>Pseudomonadati</taxon>
        <taxon>Pseudomonadota</taxon>
        <taxon>Betaproteobacteria</taxon>
        <taxon>Burkholderiales</taxon>
        <taxon>Oxalobacteraceae</taxon>
        <taxon>Undibacterium</taxon>
    </lineage>
</organism>
<dbReference type="GO" id="GO:0016020">
    <property type="term" value="C:membrane"/>
    <property type="evidence" value="ECO:0007669"/>
    <property type="project" value="TreeGrafter"/>
</dbReference>
<accession>A0A941I4N6</accession>
<dbReference type="Proteomes" id="UP000680067">
    <property type="component" value="Unassembled WGS sequence"/>
</dbReference>
<dbReference type="NCBIfam" id="NF004825">
    <property type="entry name" value="PRK06181.1"/>
    <property type="match status" value="1"/>
</dbReference>
<name>A0A941I4N6_9BURK</name>
<dbReference type="Pfam" id="PF00106">
    <property type="entry name" value="adh_short"/>
    <property type="match status" value="1"/>
</dbReference>
<dbReference type="EMBL" id="JAGSPN010000001">
    <property type="protein sequence ID" value="MBR7780701.1"/>
    <property type="molecule type" value="Genomic_DNA"/>
</dbReference>